<name>A0ABV1H0R2_9BACT</name>
<dbReference type="Pfam" id="PF00085">
    <property type="entry name" value="Thioredoxin"/>
    <property type="match status" value="1"/>
</dbReference>
<comment type="caution">
    <text evidence="7">The sequence shown here is derived from an EMBL/GenBank/DDBJ whole genome shotgun (WGS) entry which is preliminary data.</text>
</comment>
<keyword evidence="8" id="KW-1185">Reference proteome</keyword>
<comment type="similarity">
    <text evidence="1">Belongs to the thioredoxin family.</text>
</comment>
<evidence type="ECO:0000259" key="6">
    <source>
        <dbReference type="PROSITE" id="PS51352"/>
    </source>
</evidence>
<dbReference type="Proteomes" id="UP001460202">
    <property type="component" value="Unassembled WGS sequence"/>
</dbReference>
<dbReference type="PROSITE" id="PS51352">
    <property type="entry name" value="THIOREDOXIN_2"/>
    <property type="match status" value="1"/>
</dbReference>
<evidence type="ECO:0000256" key="2">
    <source>
        <dbReference type="ARBA" id="ARBA00022448"/>
    </source>
</evidence>
<evidence type="ECO:0000256" key="4">
    <source>
        <dbReference type="ARBA" id="ARBA00023157"/>
    </source>
</evidence>
<organism evidence="7 8">
    <name type="scientific">Alistipes intestinihominis</name>
    <dbReference type="NCBI Taxonomy" id="3133172"/>
    <lineage>
        <taxon>Bacteria</taxon>
        <taxon>Pseudomonadati</taxon>
        <taxon>Bacteroidota</taxon>
        <taxon>Bacteroidia</taxon>
        <taxon>Bacteroidales</taxon>
        <taxon>Rikenellaceae</taxon>
        <taxon>Alistipes</taxon>
    </lineage>
</organism>
<dbReference type="PANTHER" id="PTHR45663:SF11">
    <property type="entry name" value="GEO12009P1"/>
    <property type="match status" value="1"/>
</dbReference>
<sequence>MIVYFTASWCGPCKMYNAIFESIANNYTNQECHFGRIDVDKATDLGNNYRISKLPTTFIIKQNQIVATAVGVLQNQTLKALVDQYKAKSPK</sequence>
<evidence type="ECO:0000313" key="8">
    <source>
        <dbReference type="Proteomes" id="UP001460202"/>
    </source>
</evidence>
<feature type="domain" description="Thioredoxin" evidence="6">
    <location>
        <begin position="1"/>
        <end position="87"/>
    </location>
</feature>
<dbReference type="PANTHER" id="PTHR45663">
    <property type="entry name" value="GEO12009P1"/>
    <property type="match status" value="1"/>
</dbReference>
<dbReference type="SUPFAM" id="SSF52833">
    <property type="entry name" value="Thioredoxin-like"/>
    <property type="match status" value="1"/>
</dbReference>
<dbReference type="Gene3D" id="3.40.30.10">
    <property type="entry name" value="Glutaredoxin"/>
    <property type="match status" value="1"/>
</dbReference>
<evidence type="ECO:0000256" key="1">
    <source>
        <dbReference type="ARBA" id="ARBA00008987"/>
    </source>
</evidence>
<dbReference type="PROSITE" id="PS00194">
    <property type="entry name" value="THIOREDOXIN_1"/>
    <property type="match status" value="1"/>
</dbReference>
<evidence type="ECO:0000256" key="3">
    <source>
        <dbReference type="ARBA" id="ARBA00022982"/>
    </source>
</evidence>
<protein>
    <submittedName>
        <fullName evidence="7">Thioredoxin family protein</fullName>
    </submittedName>
</protein>
<reference evidence="7 8" key="1">
    <citation type="submission" date="2024-03" db="EMBL/GenBank/DDBJ databases">
        <title>Human intestinal bacterial collection.</title>
        <authorList>
            <person name="Pauvert C."/>
            <person name="Hitch T.C.A."/>
            <person name="Clavel T."/>
        </authorList>
    </citation>
    <scope>NUCLEOTIDE SEQUENCE [LARGE SCALE GENOMIC DNA]</scope>
    <source>
        <strain evidence="7 8">CLA-KB-H122</strain>
    </source>
</reference>
<keyword evidence="4" id="KW-1015">Disulfide bond</keyword>
<keyword evidence="3" id="KW-0249">Electron transport</keyword>
<proteinExistence type="inferred from homology"/>
<dbReference type="PIRSF" id="PIRSF000077">
    <property type="entry name" value="Thioredoxin"/>
    <property type="match status" value="1"/>
</dbReference>
<evidence type="ECO:0000256" key="5">
    <source>
        <dbReference type="ARBA" id="ARBA00023284"/>
    </source>
</evidence>
<accession>A0ABV1H0R2</accession>
<dbReference type="CDD" id="cd02947">
    <property type="entry name" value="TRX_family"/>
    <property type="match status" value="1"/>
</dbReference>
<evidence type="ECO:0000313" key="7">
    <source>
        <dbReference type="EMBL" id="MEQ2546262.1"/>
    </source>
</evidence>
<dbReference type="InterPro" id="IPR013766">
    <property type="entry name" value="Thioredoxin_domain"/>
</dbReference>
<gene>
    <name evidence="7" type="ORF">WMO46_15060</name>
</gene>
<dbReference type="InterPro" id="IPR005746">
    <property type="entry name" value="Thioredoxin"/>
</dbReference>
<dbReference type="EMBL" id="JBBMFL010000028">
    <property type="protein sequence ID" value="MEQ2546262.1"/>
    <property type="molecule type" value="Genomic_DNA"/>
</dbReference>
<keyword evidence="2" id="KW-0813">Transport</keyword>
<dbReference type="RefSeq" id="WP_302590297.1">
    <property type="nucleotide sequence ID" value="NZ_JBBMFL010000028.1"/>
</dbReference>
<dbReference type="InterPro" id="IPR017937">
    <property type="entry name" value="Thioredoxin_CS"/>
</dbReference>
<keyword evidence="5" id="KW-0676">Redox-active center</keyword>
<dbReference type="InterPro" id="IPR036249">
    <property type="entry name" value="Thioredoxin-like_sf"/>
</dbReference>